<protein>
    <recommendedName>
        <fullName evidence="1">N-acetyltransferase domain-containing protein</fullName>
    </recommendedName>
</protein>
<keyword evidence="3" id="KW-1185">Reference proteome</keyword>
<gene>
    <name evidence="2" type="ORF">NA2_21068</name>
</gene>
<comment type="caution">
    <text evidence="2">The sequence shown here is derived from an EMBL/GenBank/DDBJ whole genome shotgun (WGS) entry which is preliminary data.</text>
</comment>
<dbReference type="AlphaFoldDB" id="K2LGE3"/>
<dbReference type="InterPro" id="IPR053144">
    <property type="entry name" value="Acetyltransferase_Butenolide"/>
</dbReference>
<dbReference type="PATRIC" id="fig|391937.3.peg.4311"/>
<dbReference type="STRING" id="391937.NA2_21068"/>
<evidence type="ECO:0000313" key="3">
    <source>
        <dbReference type="Proteomes" id="UP000006786"/>
    </source>
</evidence>
<name>K2LGE3_9HYPH</name>
<proteinExistence type="predicted"/>
<dbReference type="EMBL" id="AMRM01000045">
    <property type="protein sequence ID" value="EKF16829.1"/>
    <property type="molecule type" value="Genomic_DNA"/>
</dbReference>
<dbReference type="Proteomes" id="UP000006786">
    <property type="component" value="Unassembled WGS sequence"/>
</dbReference>
<sequence>MDRDQTIFYGSEADLPVDAFRRVLAESGLGAIRPVDDAERLGRMVSGANLIVTARRGAPEGPLVGVARCVTDFSWCAFVPELAVSRDAQGLGIGQGLLAEARRLLGPEVALFLVSVPEAVGFYKRAGMEHLADSFMFRRTR</sequence>
<dbReference type="PANTHER" id="PTHR43233:SF1">
    <property type="entry name" value="FAMILY N-ACETYLTRANSFERASE, PUTATIVE (AFU_ORTHOLOGUE AFUA_6G03350)-RELATED"/>
    <property type="match status" value="1"/>
</dbReference>
<reference evidence="2 3" key="1">
    <citation type="journal article" date="2012" name="J. Bacteriol.">
        <title>Genome Sequence of Nitratireductor pacificus Type Strain pht-3B.</title>
        <authorList>
            <person name="Lai Q."/>
            <person name="Li G."/>
            <person name="Shao Z."/>
        </authorList>
    </citation>
    <scope>NUCLEOTIDE SEQUENCE [LARGE SCALE GENOMIC DNA]</scope>
    <source>
        <strain evidence="3">pht-3B</strain>
    </source>
</reference>
<dbReference type="OrthoDB" id="9775804at2"/>
<dbReference type="PANTHER" id="PTHR43233">
    <property type="entry name" value="FAMILY N-ACETYLTRANSFERASE, PUTATIVE (AFU_ORTHOLOGUE AFUA_6G03350)-RELATED"/>
    <property type="match status" value="1"/>
</dbReference>
<dbReference type="Pfam" id="PF13508">
    <property type="entry name" value="Acetyltransf_7"/>
    <property type="match status" value="1"/>
</dbReference>
<dbReference type="Gene3D" id="3.40.630.30">
    <property type="match status" value="1"/>
</dbReference>
<dbReference type="SUPFAM" id="SSF55729">
    <property type="entry name" value="Acyl-CoA N-acyltransferases (Nat)"/>
    <property type="match status" value="1"/>
</dbReference>
<evidence type="ECO:0000259" key="1">
    <source>
        <dbReference type="Pfam" id="PF13508"/>
    </source>
</evidence>
<dbReference type="eggNOG" id="COG0456">
    <property type="taxonomic scope" value="Bacteria"/>
</dbReference>
<evidence type="ECO:0000313" key="2">
    <source>
        <dbReference type="EMBL" id="EKF16829.1"/>
    </source>
</evidence>
<dbReference type="InterPro" id="IPR000182">
    <property type="entry name" value="GNAT_dom"/>
</dbReference>
<dbReference type="InterPro" id="IPR016181">
    <property type="entry name" value="Acyl_CoA_acyltransferase"/>
</dbReference>
<dbReference type="RefSeq" id="WP_008599340.1">
    <property type="nucleotide sequence ID" value="NZ_AMRM01000045.1"/>
</dbReference>
<accession>K2LGE3</accession>
<feature type="domain" description="N-acetyltransferase" evidence="1">
    <location>
        <begin position="61"/>
        <end position="127"/>
    </location>
</feature>
<dbReference type="GO" id="GO:0016747">
    <property type="term" value="F:acyltransferase activity, transferring groups other than amino-acyl groups"/>
    <property type="evidence" value="ECO:0007669"/>
    <property type="project" value="InterPro"/>
</dbReference>
<organism evidence="2 3">
    <name type="scientific">Nitratireductor pacificus pht-3B</name>
    <dbReference type="NCBI Taxonomy" id="391937"/>
    <lineage>
        <taxon>Bacteria</taxon>
        <taxon>Pseudomonadati</taxon>
        <taxon>Pseudomonadota</taxon>
        <taxon>Alphaproteobacteria</taxon>
        <taxon>Hyphomicrobiales</taxon>
        <taxon>Phyllobacteriaceae</taxon>
        <taxon>Nitratireductor</taxon>
    </lineage>
</organism>